<dbReference type="AlphaFoldDB" id="A0A6J4MPE2"/>
<feature type="compositionally biased region" description="Basic and acidic residues" evidence="1">
    <location>
        <begin position="25"/>
        <end position="37"/>
    </location>
</feature>
<protein>
    <submittedName>
        <fullName evidence="2">Uncharacterized protein</fullName>
    </submittedName>
</protein>
<feature type="region of interest" description="Disordered" evidence="1">
    <location>
        <begin position="25"/>
        <end position="49"/>
    </location>
</feature>
<accession>A0A6J4MPE2</accession>
<evidence type="ECO:0000256" key="1">
    <source>
        <dbReference type="SAM" id="MobiDB-lite"/>
    </source>
</evidence>
<evidence type="ECO:0000313" key="2">
    <source>
        <dbReference type="EMBL" id="CAA9362794.1"/>
    </source>
</evidence>
<dbReference type="EMBL" id="CADCTW010000210">
    <property type="protein sequence ID" value="CAA9362794.1"/>
    <property type="molecule type" value="Genomic_DNA"/>
</dbReference>
<proteinExistence type="predicted"/>
<sequence length="49" mass="5310">MGEGTTSGAASRFWSVAQDEVKAVSRRGTETQGERLLRVSVPLPQTHPK</sequence>
<organism evidence="2">
    <name type="scientific">uncultured Gemmatimonadota bacterium</name>
    <dbReference type="NCBI Taxonomy" id="203437"/>
    <lineage>
        <taxon>Bacteria</taxon>
        <taxon>Pseudomonadati</taxon>
        <taxon>Gemmatimonadota</taxon>
        <taxon>environmental samples</taxon>
    </lineage>
</organism>
<reference evidence="2" key="1">
    <citation type="submission" date="2020-02" db="EMBL/GenBank/DDBJ databases">
        <authorList>
            <person name="Meier V. D."/>
        </authorList>
    </citation>
    <scope>NUCLEOTIDE SEQUENCE</scope>
    <source>
        <strain evidence="2">AVDCRST_MAG68</strain>
    </source>
</reference>
<gene>
    <name evidence="2" type="ORF">AVDCRST_MAG68-4592</name>
</gene>
<name>A0A6J4MPE2_9BACT</name>